<reference evidence="2" key="1">
    <citation type="journal article" date="2011" name="Proc. Natl. Acad. Sci. U.S.A.">
        <title>Obligate biotrophy features unraveled by the genomic analysis of rust fungi.</title>
        <authorList>
            <person name="Duplessis S."/>
            <person name="Cuomo C.A."/>
            <person name="Lin Y.-C."/>
            <person name="Aerts A."/>
            <person name="Tisserant E."/>
            <person name="Veneault-Fourrey C."/>
            <person name="Joly D.L."/>
            <person name="Hacquard S."/>
            <person name="Amselem J."/>
            <person name="Cantarel B.L."/>
            <person name="Chiu R."/>
            <person name="Coutinho P.M."/>
            <person name="Feau N."/>
            <person name="Field M."/>
            <person name="Frey P."/>
            <person name="Gelhaye E."/>
            <person name="Goldberg J."/>
            <person name="Grabherr M.G."/>
            <person name="Kodira C.D."/>
            <person name="Kohler A."/>
            <person name="Kuees U."/>
            <person name="Lindquist E.A."/>
            <person name="Lucas S.M."/>
            <person name="Mago R."/>
            <person name="Mauceli E."/>
            <person name="Morin E."/>
            <person name="Murat C."/>
            <person name="Pangilinan J.L."/>
            <person name="Park R."/>
            <person name="Pearson M."/>
            <person name="Quesneville H."/>
            <person name="Rouhier N."/>
            <person name="Sakthikumar S."/>
            <person name="Salamov A.A."/>
            <person name="Schmutz J."/>
            <person name="Selles B."/>
            <person name="Shapiro H."/>
            <person name="Tanguay P."/>
            <person name="Tuskan G.A."/>
            <person name="Henrissat B."/>
            <person name="Van de Peer Y."/>
            <person name="Rouze P."/>
            <person name="Ellis J.G."/>
            <person name="Dodds P.N."/>
            <person name="Schein J.E."/>
            <person name="Zhong S."/>
            <person name="Hamelin R.C."/>
            <person name="Grigoriev I.V."/>
            <person name="Szabo L.J."/>
            <person name="Martin F."/>
        </authorList>
    </citation>
    <scope>NUCLEOTIDE SEQUENCE [LARGE SCALE GENOMIC DNA]</scope>
    <source>
        <strain evidence="2">CRL 75-36-700-3 / race SCCL</strain>
    </source>
</reference>
<dbReference type="KEGG" id="pgr:PGTG_20684"/>
<protein>
    <submittedName>
        <fullName evidence="1">Uncharacterized protein</fullName>
    </submittedName>
</protein>
<dbReference type="EMBL" id="DS178264">
    <property type="protein sequence ID" value="EHS63590.1"/>
    <property type="molecule type" value="Genomic_DNA"/>
</dbReference>
<dbReference type="InParanoid" id="H6QPD4"/>
<name>H6QPD4_PUCGT</name>
<dbReference type="VEuPathDB" id="FungiDB:PGTG_20684"/>
<dbReference type="AlphaFoldDB" id="H6QPD4"/>
<accession>H6QPD4</accession>
<gene>
    <name evidence="1" type="ORF">PGTG_20684</name>
</gene>
<evidence type="ECO:0000313" key="2">
    <source>
        <dbReference type="Proteomes" id="UP000008783"/>
    </source>
</evidence>
<dbReference type="OrthoDB" id="10424976at2759"/>
<sequence>MLSTLGNIYMIDTFFLKALWLIISPEVLAFQYRSGLQDNGGTLWDVVDPTRKFGSLSEDTLAASPSFQGVGIASQNPITHLNHQQQEFSTLGTYTHSIIQPGTQEGRILHLTSYFPLCADHMEPESIPHREKRQKLAELDLPGDQESSFHAGVLSTSEPTEWLSSTANIEAYTTQAWIAFNLQATYFI</sequence>
<dbReference type="Proteomes" id="UP000008783">
    <property type="component" value="Unassembled WGS sequence"/>
</dbReference>
<evidence type="ECO:0000313" key="1">
    <source>
        <dbReference type="EMBL" id="EHS63590.1"/>
    </source>
</evidence>
<keyword evidence="2" id="KW-1185">Reference proteome</keyword>
<dbReference type="HOGENOM" id="CLU_1441709_0_0_1"/>
<proteinExistence type="predicted"/>
<dbReference type="GeneID" id="13543152"/>
<dbReference type="RefSeq" id="XP_003890651.1">
    <property type="nucleotide sequence ID" value="XM_003890602.1"/>
</dbReference>
<organism evidence="1 2">
    <name type="scientific">Puccinia graminis f. sp. tritici (strain CRL 75-36-700-3 / race SCCL)</name>
    <name type="common">Black stem rust fungus</name>
    <dbReference type="NCBI Taxonomy" id="418459"/>
    <lineage>
        <taxon>Eukaryota</taxon>
        <taxon>Fungi</taxon>
        <taxon>Dikarya</taxon>
        <taxon>Basidiomycota</taxon>
        <taxon>Pucciniomycotina</taxon>
        <taxon>Pucciniomycetes</taxon>
        <taxon>Pucciniales</taxon>
        <taxon>Pucciniaceae</taxon>
        <taxon>Puccinia</taxon>
    </lineage>
</organism>